<comment type="caution">
    <text evidence="4">Lacks conserved residue(s) required for the propagation of feature annotation.</text>
</comment>
<dbReference type="STRING" id="1459.AF332_17605"/>
<dbReference type="PROSITE" id="PS50110">
    <property type="entry name" value="RESPONSE_REGULATORY"/>
    <property type="match status" value="1"/>
</dbReference>
<proteinExistence type="predicted"/>
<organism evidence="7 8">
    <name type="scientific">Sporosarcina globispora</name>
    <name type="common">Bacillus globisporus</name>
    <dbReference type="NCBI Taxonomy" id="1459"/>
    <lineage>
        <taxon>Bacteria</taxon>
        <taxon>Bacillati</taxon>
        <taxon>Bacillota</taxon>
        <taxon>Bacilli</taxon>
        <taxon>Bacillales</taxon>
        <taxon>Caryophanaceae</taxon>
        <taxon>Sporosarcina</taxon>
    </lineage>
</organism>
<evidence type="ECO:0000256" key="4">
    <source>
        <dbReference type="PROSITE-ProRule" id="PRU00169"/>
    </source>
</evidence>
<dbReference type="AlphaFoldDB" id="A0A0M0GKA2"/>
<dbReference type="SUPFAM" id="SSF46689">
    <property type="entry name" value="Homeodomain-like"/>
    <property type="match status" value="1"/>
</dbReference>
<evidence type="ECO:0000259" key="5">
    <source>
        <dbReference type="PROSITE" id="PS01124"/>
    </source>
</evidence>
<feature type="domain" description="Response regulatory" evidence="6">
    <location>
        <begin position="3"/>
        <end position="118"/>
    </location>
</feature>
<evidence type="ECO:0000259" key="6">
    <source>
        <dbReference type="PROSITE" id="PS50110"/>
    </source>
</evidence>
<dbReference type="Pfam" id="PF12833">
    <property type="entry name" value="HTH_18"/>
    <property type="match status" value="1"/>
</dbReference>
<dbReference type="PROSITE" id="PS00041">
    <property type="entry name" value="HTH_ARAC_FAMILY_1"/>
    <property type="match status" value="1"/>
</dbReference>
<feature type="domain" description="HTH araC/xylS-type" evidence="5">
    <location>
        <begin position="389"/>
        <end position="488"/>
    </location>
</feature>
<gene>
    <name evidence="7" type="ORF">AF332_17605</name>
</gene>
<keyword evidence="3" id="KW-0804">Transcription</keyword>
<reference evidence="8" key="1">
    <citation type="submission" date="2015-07" db="EMBL/GenBank/DDBJ databases">
        <title>Fjat-10036 dsm4.</title>
        <authorList>
            <person name="Liu B."/>
            <person name="Wang J."/>
            <person name="Zhu Y."/>
            <person name="Liu G."/>
            <person name="Chen Q."/>
            <person name="Chen Z."/>
            <person name="Lan J."/>
            <person name="Che J."/>
            <person name="Ge C."/>
            <person name="Shi H."/>
            <person name="Pan Z."/>
            <person name="Liu X."/>
        </authorList>
    </citation>
    <scope>NUCLEOTIDE SEQUENCE [LARGE SCALE GENOMIC DNA]</scope>
    <source>
        <strain evidence="8">DSM 4</strain>
    </source>
</reference>
<dbReference type="InterPro" id="IPR020449">
    <property type="entry name" value="Tscrpt_reg_AraC-type_HTH"/>
</dbReference>
<dbReference type="OrthoDB" id="2563880at2"/>
<dbReference type="Pfam" id="PF00072">
    <property type="entry name" value="Response_reg"/>
    <property type="match status" value="1"/>
</dbReference>
<dbReference type="InterPro" id="IPR011006">
    <property type="entry name" value="CheY-like_superfamily"/>
</dbReference>
<dbReference type="InterPro" id="IPR018062">
    <property type="entry name" value="HTH_AraC-typ_CS"/>
</dbReference>
<evidence type="ECO:0008006" key="9">
    <source>
        <dbReference type="Google" id="ProtNLM"/>
    </source>
</evidence>
<dbReference type="PANTHER" id="PTHR43280">
    <property type="entry name" value="ARAC-FAMILY TRANSCRIPTIONAL REGULATOR"/>
    <property type="match status" value="1"/>
</dbReference>
<dbReference type="PATRIC" id="fig|1459.3.peg.3858"/>
<dbReference type="Gene3D" id="3.40.50.2300">
    <property type="match status" value="1"/>
</dbReference>
<dbReference type="PANTHER" id="PTHR43280:SF2">
    <property type="entry name" value="HTH-TYPE TRANSCRIPTIONAL REGULATOR EXSA"/>
    <property type="match status" value="1"/>
</dbReference>
<keyword evidence="8" id="KW-1185">Reference proteome</keyword>
<dbReference type="Gene3D" id="1.10.10.60">
    <property type="entry name" value="Homeodomain-like"/>
    <property type="match status" value="2"/>
</dbReference>
<keyword evidence="1" id="KW-0805">Transcription regulation</keyword>
<evidence type="ECO:0000256" key="2">
    <source>
        <dbReference type="ARBA" id="ARBA00023125"/>
    </source>
</evidence>
<accession>A0A0M0GKA2</accession>
<dbReference type="GO" id="GO:0043565">
    <property type="term" value="F:sequence-specific DNA binding"/>
    <property type="evidence" value="ECO:0007669"/>
    <property type="project" value="InterPro"/>
</dbReference>
<evidence type="ECO:0000256" key="1">
    <source>
        <dbReference type="ARBA" id="ARBA00023015"/>
    </source>
</evidence>
<dbReference type="SUPFAM" id="SSF52172">
    <property type="entry name" value="CheY-like"/>
    <property type="match status" value="1"/>
</dbReference>
<dbReference type="PRINTS" id="PR00032">
    <property type="entry name" value="HTHARAC"/>
</dbReference>
<dbReference type="EMBL" id="LGUF01000007">
    <property type="protein sequence ID" value="KON90350.1"/>
    <property type="molecule type" value="Genomic_DNA"/>
</dbReference>
<evidence type="ECO:0000313" key="7">
    <source>
        <dbReference type="EMBL" id="KON90350.1"/>
    </source>
</evidence>
<dbReference type="GO" id="GO:0000160">
    <property type="term" value="P:phosphorelay signal transduction system"/>
    <property type="evidence" value="ECO:0007669"/>
    <property type="project" value="InterPro"/>
</dbReference>
<keyword evidence="2" id="KW-0238">DNA-binding</keyword>
<protein>
    <recommendedName>
        <fullName evidence="9">AraC family transcriptional regulator</fullName>
    </recommendedName>
</protein>
<evidence type="ECO:0000256" key="3">
    <source>
        <dbReference type="ARBA" id="ARBA00023163"/>
    </source>
</evidence>
<dbReference type="InterPro" id="IPR009057">
    <property type="entry name" value="Homeodomain-like_sf"/>
</dbReference>
<dbReference type="RefSeq" id="WP_053437698.1">
    <property type="nucleotide sequence ID" value="NZ_LGUF01000007.1"/>
</dbReference>
<dbReference type="InterPro" id="IPR001789">
    <property type="entry name" value="Sig_transdc_resp-reg_receiver"/>
</dbReference>
<dbReference type="PROSITE" id="PS01124">
    <property type="entry name" value="HTH_ARAC_FAMILY_2"/>
    <property type="match status" value="1"/>
</dbReference>
<sequence length="494" mass="57801">MYKVLVANRDEYDTKGIEWLLKSSMNGWQIESAQDETELIRKLESLQPDLLIFELDLINEERFISFIKTIQIIGPDLIALTMEATFSQAKRAIDMGVSDLILKPISADILLKSARKIHRRYQMNNRIAERMPSQKAEKVFNYQELFLEGPHPAEPCVSIGIKTENPLELPKLYKFLESYPFQKTVHSFILSDMVLIVAEKTNAAWKEESVRFMRDWQETSAEQVAISICTGQQDHNTVRGHYLANRKLMELTFYRGFNQIIEENSSPEWQSIDPFLSPEEQSRWIDFLNQSDLEGIKSWFHEEFLVLAEPYPEPGLIRIRLTSILAQIRRHMKTFRLAGGEMEKEYLRLFQTILYSPLIYRVISEMISFISYIFETIRSDKKLKLELTDRVLFFIETNYWDSAVTLERAADYADRNPNYISSLLAKKYGKSFRELLNETRIRQSAKLLIESEMSIKEIASVCGFRNQQYFNKVFSKIKGMPPNQFRKGMFKTSV</sequence>
<name>A0A0M0GKA2_SPOGL</name>
<comment type="caution">
    <text evidence="7">The sequence shown here is derived from an EMBL/GenBank/DDBJ whole genome shotgun (WGS) entry which is preliminary data.</text>
</comment>
<dbReference type="GO" id="GO:0003700">
    <property type="term" value="F:DNA-binding transcription factor activity"/>
    <property type="evidence" value="ECO:0007669"/>
    <property type="project" value="InterPro"/>
</dbReference>
<dbReference type="SMART" id="SM00342">
    <property type="entry name" value="HTH_ARAC"/>
    <property type="match status" value="1"/>
</dbReference>
<dbReference type="InterPro" id="IPR018060">
    <property type="entry name" value="HTH_AraC"/>
</dbReference>
<evidence type="ECO:0000313" key="8">
    <source>
        <dbReference type="Proteomes" id="UP000037109"/>
    </source>
</evidence>
<dbReference type="Proteomes" id="UP000037109">
    <property type="component" value="Unassembled WGS sequence"/>
</dbReference>